<dbReference type="EMBL" id="CAJVCH010538126">
    <property type="protein sequence ID" value="CAG7825973.1"/>
    <property type="molecule type" value="Genomic_DNA"/>
</dbReference>
<proteinExistence type="predicted"/>
<dbReference type="AlphaFoldDB" id="A0A8J2PM62"/>
<accession>A0A8J2PM62</accession>
<evidence type="ECO:0000313" key="1">
    <source>
        <dbReference type="EMBL" id="CAG7825973.1"/>
    </source>
</evidence>
<comment type="caution">
    <text evidence="1">The sequence shown here is derived from an EMBL/GenBank/DDBJ whole genome shotgun (WGS) entry which is preliminary data.</text>
</comment>
<organism evidence="1 2">
    <name type="scientific">Allacma fusca</name>
    <dbReference type="NCBI Taxonomy" id="39272"/>
    <lineage>
        <taxon>Eukaryota</taxon>
        <taxon>Metazoa</taxon>
        <taxon>Ecdysozoa</taxon>
        <taxon>Arthropoda</taxon>
        <taxon>Hexapoda</taxon>
        <taxon>Collembola</taxon>
        <taxon>Symphypleona</taxon>
        <taxon>Sminthuridae</taxon>
        <taxon>Allacma</taxon>
    </lineage>
</organism>
<sequence>MPCIIFTLTMTECEDENTPLATTNLFQQDDILYHLFAVLPLKDLLICRLENSNNNYEFGKRFFLSSIYMDHPVTCLFFSLFGPTMKSLKLCIRDEHQMCVDNLEHLLVFQAPFLESLEISLPGGIENQPRLFTHTLLGDDENYDCDQDEAFNKPILPHMKSLRLCNNHGYHEGFLTDLFSATVNLTHLKALLDNSVSETSVILSTLRNTGLHRKLKRLELESIVTESHFQYLIDLSSEGMRLQSLAFTQLHPRYFDKDSLQRFLLSQKYNLEYLSVDSVPSQYYWEDEVNLTLVQMTALKQLTVSGHQLPLPACHLALYDFAPRAVARLNSIDSKLRKMKKKCT</sequence>
<dbReference type="Proteomes" id="UP000708208">
    <property type="component" value="Unassembled WGS sequence"/>
</dbReference>
<name>A0A8J2PM62_9HEXA</name>
<protein>
    <submittedName>
        <fullName evidence="1">Uncharacterized protein</fullName>
    </submittedName>
</protein>
<keyword evidence="2" id="KW-1185">Reference proteome</keyword>
<reference evidence="1" key="1">
    <citation type="submission" date="2021-06" db="EMBL/GenBank/DDBJ databases">
        <authorList>
            <person name="Hodson N. C."/>
            <person name="Mongue J. A."/>
            <person name="Jaron S. K."/>
        </authorList>
    </citation>
    <scope>NUCLEOTIDE SEQUENCE</scope>
</reference>
<evidence type="ECO:0000313" key="2">
    <source>
        <dbReference type="Proteomes" id="UP000708208"/>
    </source>
</evidence>
<gene>
    <name evidence="1" type="ORF">AFUS01_LOCUS36047</name>
</gene>